<dbReference type="EMBL" id="CAFB01000041">
    <property type="protein sequence ID" value="CCD29488.1"/>
    <property type="molecule type" value="Genomic_DNA"/>
</dbReference>
<feature type="binding site" evidence="9">
    <location>
        <position position="9"/>
    </location>
    <ligand>
        <name>a divalent metal cation</name>
        <dbReference type="ChEBI" id="CHEBI:60240"/>
    </ligand>
</feature>
<evidence type="ECO:0000256" key="6">
    <source>
        <dbReference type="ARBA" id="ARBA00022723"/>
    </source>
</evidence>
<evidence type="ECO:0000256" key="9">
    <source>
        <dbReference type="HAMAP-Rule" id="MF_00060"/>
    </source>
</evidence>
<feature type="domain" description="Survival protein SurE-like phosphatase/nucleotidase" evidence="10">
    <location>
        <begin position="3"/>
        <end position="182"/>
    </location>
</feature>
<dbReference type="PANTHER" id="PTHR30457">
    <property type="entry name" value="5'-NUCLEOTIDASE SURE"/>
    <property type="match status" value="1"/>
</dbReference>
<dbReference type="HAMAP" id="MF_00060">
    <property type="entry name" value="SurE"/>
    <property type="match status" value="1"/>
</dbReference>
<proteinExistence type="inferred from homology"/>
<evidence type="ECO:0000256" key="5">
    <source>
        <dbReference type="ARBA" id="ARBA00022490"/>
    </source>
</evidence>
<evidence type="ECO:0000256" key="3">
    <source>
        <dbReference type="ARBA" id="ARBA00004496"/>
    </source>
</evidence>
<evidence type="ECO:0000256" key="7">
    <source>
        <dbReference type="ARBA" id="ARBA00022741"/>
    </source>
</evidence>
<dbReference type="Gene3D" id="3.40.1210.10">
    <property type="entry name" value="Survival protein SurE-like phosphatase/nucleotidase"/>
    <property type="match status" value="1"/>
</dbReference>
<evidence type="ECO:0000256" key="8">
    <source>
        <dbReference type="ARBA" id="ARBA00022801"/>
    </source>
</evidence>
<keyword evidence="12" id="KW-1185">Reference proteome</keyword>
<dbReference type="STRING" id="1070319.CAGGBEG34_240061"/>
<dbReference type="eggNOG" id="COG0496">
    <property type="taxonomic scope" value="Bacteria"/>
</dbReference>
<gene>
    <name evidence="9 11" type="primary">surE</name>
    <name evidence="11" type="ORF">CAGGBEG34_240061</name>
</gene>
<dbReference type="InterPro" id="IPR030048">
    <property type="entry name" value="SurE"/>
</dbReference>
<dbReference type="SUPFAM" id="SSF64167">
    <property type="entry name" value="SurE-like"/>
    <property type="match status" value="1"/>
</dbReference>
<keyword evidence="7 9" id="KW-0547">Nucleotide-binding</keyword>
<dbReference type="Pfam" id="PF01975">
    <property type="entry name" value="SurE"/>
    <property type="match status" value="1"/>
</dbReference>
<feature type="binding site" evidence="9">
    <location>
        <position position="39"/>
    </location>
    <ligand>
        <name>a divalent metal cation</name>
        <dbReference type="ChEBI" id="CHEBI:60240"/>
    </ligand>
</feature>
<evidence type="ECO:0000256" key="1">
    <source>
        <dbReference type="ARBA" id="ARBA00000815"/>
    </source>
</evidence>
<dbReference type="FunFam" id="3.40.1210.10:FF:000001">
    <property type="entry name" value="5'/3'-nucleotidase SurE"/>
    <property type="match status" value="1"/>
</dbReference>
<dbReference type="PANTHER" id="PTHR30457:SF12">
    <property type="entry name" value="5'_3'-NUCLEOTIDASE SURE"/>
    <property type="match status" value="1"/>
</dbReference>
<dbReference type="GO" id="GO:0008254">
    <property type="term" value="F:3'-nucleotidase activity"/>
    <property type="evidence" value="ECO:0007669"/>
    <property type="project" value="TreeGrafter"/>
</dbReference>
<dbReference type="GO" id="GO:0046872">
    <property type="term" value="F:metal ion binding"/>
    <property type="evidence" value="ECO:0007669"/>
    <property type="project" value="UniProtKB-UniRule"/>
</dbReference>
<comment type="cofactor">
    <cofactor evidence="2">
        <name>Mg(2+)</name>
        <dbReference type="ChEBI" id="CHEBI:18420"/>
    </cofactor>
</comment>
<dbReference type="OrthoDB" id="9780815at2"/>
<dbReference type="EC" id="3.1.3.5" evidence="9"/>
<feature type="binding site" evidence="9">
    <location>
        <position position="8"/>
    </location>
    <ligand>
        <name>a divalent metal cation</name>
        <dbReference type="ChEBI" id="CHEBI:60240"/>
    </ligand>
</feature>
<dbReference type="InterPro" id="IPR036523">
    <property type="entry name" value="SurE-like_sf"/>
</dbReference>
<dbReference type="Proteomes" id="UP000054051">
    <property type="component" value="Unassembled WGS sequence"/>
</dbReference>
<keyword evidence="6 9" id="KW-0479">Metal-binding</keyword>
<comment type="cofactor">
    <cofactor evidence="9">
        <name>a divalent metal cation</name>
        <dbReference type="ChEBI" id="CHEBI:60240"/>
    </cofactor>
    <text evidence="9">Binds 1 divalent metal cation per subunit.</text>
</comment>
<dbReference type="NCBIfam" id="TIGR00087">
    <property type="entry name" value="surE"/>
    <property type="match status" value="1"/>
</dbReference>
<evidence type="ECO:0000313" key="11">
    <source>
        <dbReference type="EMBL" id="CCD29488.1"/>
    </source>
</evidence>
<dbReference type="GO" id="GO:0004309">
    <property type="term" value="F:exopolyphosphatase activity"/>
    <property type="evidence" value="ECO:0007669"/>
    <property type="project" value="TreeGrafter"/>
</dbReference>
<keyword evidence="5 9" id="KW-0963">Cytoplasm</keyword>
<name>G2J9P1_9BURK</name>
<comment type="subcellular location">
    <subcellularLocation>
        <location evidence="3 9">Cytoplasm</location>
    </subcellularLocation>
</comment>
<reference evidence="11 12" key="1">
    <citation type="submission" date="2011-08" db="EMBL/GenBank/DDBJ databases">
        <title>The genome of the obligate endobacterium of an arbuscular mycorrhizal fungus reveals an interphylum network of nutritional interactions.</title>
        <authorList>
            <person name="Ghignone S."/>
            <person name="Salvioli A."/>
            <person name="Anca I."/>
            <person name="Lumini E."/>
            <person name="Ortu G."/>
            <person name="Petiti L."/>
            <person name="Cruveiller S."/>
            <person name="Bianciotto V."/>
            <person name="Piffanelli P."/>
            <person name="Lanfranco L."/>
            <person name="Bonfante P."/>
        </authorList>
    </citation>
    <scope>NUCLEOTIDE SEQUENCE [LARGE SCALE GENOMIC DNA]</scope>
    <source>
        <strain evidence="11 12">BEG34</strain>
    </source>
</reference>
<sequence>MRILLSNDDGYLAPGLAALYQLLQPLGEVLVFAPERNCSGASNSLTLSRPLSIWTAENGFRYLNGTPTDCVHIALTGVLDTQPDLVISGINDGQNMGEDTLYSGTVAAATEGFMFGVPAFAFSLADKGWAHLDAAARTAADIIAHYLKMPLPAPFLLNINIPNRPYHEMGRWRVTRLGKRHPSQPVIPQTNPRGQPIYWIGASGDVRDRSDGTDFHAVERGEVSITPLQLDLTDQPMLATVSEWAHAAALLF</sequence>
<dbReference type="GO" id="GO:0000166">
    <property type="term" value="F:nucleotide binding"/>
    <property type="evidence" value="ECO:0007669"/>
    <property type="project" value="UniProtKB-KW"/>
</dbReference>
<dbReference type="NCBIfam" id="NF001490">
    <property type="entry name" value="PRK00346.1-4"/>
    <property type="match status" value="1"/>
</dbReference>
<evidence type="ECO:0000313" key="12">
    <source>
        <dbReference type="Proteomes" id="UP000054051"/>
    </source>
</evidence>
<accession>G2J9P1</accession>
<feature type="binding site" evidence="9">
    <location>
        <position position="91"/>
    </location>
    <ligand>
        <name>a divalent metal cation</name>
        <dbReference type="ChEBI" id="CHEBI:60240"/>
    </ligand>
</feature>
<dbReference type="GO" id="GO:0008253">
    <property type="term" value="F:5'-nucleotidase activity"/>
    <property type="evidence" value="ECO:0007669"/>
    <property type="project" value="UniProtKB-UniRule"/>
</dbReference>
<comment type="caution">
    <text evidence="11">The sequence shown here is derived from an EMBL/GenBank/DDBJ whole genome shotgun (WGS) entry which is preliminary data.</text>
</comment>
<evidence type="ECO:0000256" key="4">
    <source>
        <dbReference type="ARBA" id="ARBA00011062"/>
    </source>
</evidence>
<comment type="function">
    <text evidence="9">Nucleotidase that shows phosphatase activity on nucleoside 5'-monophosphates.</text>
</comment>
<evidence type="ECO:0000256" key="2">
    <source>
        <dbReference type="ARBA" id="ARBA00001946"/>
    </source>
</evidence>
<comment type="catalytic activity">
    <reaction evidence="1 9">
        <text>a ribonucleoside 5'-phosphate + H2O = a ribonucleoside + phosphate</text>
        <dbReference type="Rhea" id="RHEA:12484"/>
        <dbReference type="ChEBI" id="CHEBI:15377"/>
        <dbReference type="ChEBI" id="CHEBI:18254"/>
        <dbReference type="ChEBI" id="CHEBI:43474"/>
        <dbReference type="ChEBI" id="CHEBI:58043"/>
        <dbReference type="EC" id="3.1.3.5"/>
    </reaction>
</comment>
<organism evidence="11 12">
    <name type="scientific">Candidatus Glomeribacter gigasporarum BEG34</name>
    <dbReference type="NCBI Taxonomy" id="1070319"/>
    <lineage>
        <taxon>Bacteria</taxon>
        <taxon>Pseudomonadati</taxon>
        <taxon>Pseudomonadota</taxon>
        <taxon>Betaproteobacteria</taxon>
        <taxon>Burkholderiales</taxon>
        <taxon>Burkholderiaceae</taxon>
        <taxon>Candidatus Glomeribacter</taxon>
    </lineage>
</organism>
<dbReference type="RefSeq" id="WP_006682677.1">
    <property type="nucleotide sequence ID" value="NZ_CAFB01000041.1"/>
</dbReference>
<comment type="similarity">
    <text evidence="4 9">Belongs to the SurE nucleotidase family.</text>
</comment>
<keyword evidence="8 9" id="KW-0378">Hydrolase</keyword>
<dbReference type="AlphaFoldDB" id="G2J9P1"/>
<dbReference type="NCBIfam" id="NF001489">
    <property type="entry name" value="PRK00346.1-3"/>
    <property type="match status" value="1"/>
</dbReference>
<dbReference type="GO" id="GO:0005737">
    <property type="term" value="C:cytoplasm"/>
    <property type="evidence" value="ECO:0007669"/>
    <property type="project" value="UniProtKB-SubCell"/>
</dbReference>
<protein>
    <recommendedName>
        <fullName evidence="9">5'-nucleotidase SurE</fullName>
        <ecNumber evidence="9">3.1.3.5</ecNumber>
    </recommendedName>
    <alternativeName>
        <fullName evidence="9">Nucleoside 5'-monophosphate phosphohydrolase</fullName>
    </alternativeName>
</protein>
<dbReference type="InterPro" id="IPR002828">
    <property type="entry name" value="SurE-like_Pase/nucleotidase"/>
</dbReference>
<evidence type="ECO:0000259" key="10">
    <source>
        <dbReference type="Pfam" id="PF01975"/>
    </source>
</evidence>